<organism evidence="1 2">
    <name type="scientific">Niastella koreensis</name>
    <dbReference type="NCBI Taxonomy" id="354356"/>
    <lineage>
        <taxon>Bacteria</taxon>
        <taxon>Pseudomonadati</taxon>
        <taxon>Bacteroidota</taxon>
        <taxon>Chitinophagia</taxon>
        <taxon>Chitinophagales</taxon>
        <taxon>Chitinophagaceae</taxon>
        <taxon>Niastella</taxon>
    </lineage>
</organism>
<dbReference type="Gene3D" id="2.30.110.10">
    <property type="entry name" value="Electron Transport, Fmn-binding Protein, Chain A"/>
    <property type="match status" value="1"/>
</dbReference>
<dbReference type="InterPro" id="IPR012349">
    <property type="entry name" value="Split_barrel_FMN-bd"/>
</dbReference>
<protein>
    <submittedName>
        <fullName evidence="1">Uncharacterized protein</fullName>
    </submittedName>
</protein>
<name>A0ABX3P2J4_9BACT</name>
<dbReference type="RefSeq" id="WP_014220496.1">
    <property type="nucleotide sequence ID" value="NZ_LWBO01000004.1"/>
</dbReference>
<accession>A0ABX3P2J4</accession>
<sequence length="148" mass="17316">MIAIKHMAFVHQKIKTLGTAIFSNDSRNILKFPTCLIYALEADEKGNVWFIVRKPFDDISDLDENCPAGLQFYNKNCNYHLDLFGTATIIADYKDDHETLIRFSTLTYKYHHCKKKRTSSYITRGIQFINDFFSIRPPLHLRHSLILK</sequence>
<evidence type="ECO:0000313" key="1">
    <source>
        <dbReference type="EMBL" id="OQP52444.1"/>
    </source>
</evidence>
<dbReference type="Proteomes" id="UP000192277">
    <property type="component" value="Unassembled WGS sequence"/>
</dbReference>
<evidence type="ECO:0000313" key="2">
    <source>
        <dbReference type="Proteomes" id="UP000192277"/>
    </source>
</evidence>
<comment type="caution">
    <text evidence="1">The sequence shown here is derived from an EMBL/GenBank/DDBJ whole genome shotgun (WGS) entry which is preliminary data.</text>
</comment>
<keyword evidence="2" id="KW-1185">Reference proteome</keyword>
<dbReference type="EMBL" id="LWBO01000004">
    <property type="protein sequence ID" value="OQP52444.1"/>
    <property type="molecule type" value="Genomic_DNA"/>
</dbReference>
<reference evidence="1 2" key="1">
    <citation type="submission" date="2016-04" db="EMBL/GenBank/DDBJ databases">
        <authorList>
            <person name="Chen L."/>
            <person name="Zhuang W."/>
            <person name="Wang G."/>
        </authorList>
    </citation>
    <scope>NUCLEOTIDE SEQUENCE [LARGE SCALE GENOMIC DNA]</scope>
    <source>
        <strain evidence="2">GR20</strain>
    </source>
</reference>
<gene>
    <name evidence="1" type="ORF">A4D02_24980</name>
</gene>
<proteinExistence type="predicted"/>